<evidence type="ECO:0000259" key="2">
    <source>
        <dbReference type="Pfam" id="PF01926"/>
    </source>
</evidence>
<proteinExistence type="predicted"/>
<keyword evidence="1" id="KW-0175">Coiled coil</keyword>
<dbReference type="AlphaFoldDB" id="A0A8K0RNY8"/>
<dbReference type="CDD" id="cd00882">
    <property type="entry name" value="Ras_like_GTPase"/>
    <property type="match status" value="1"/>
</dbReference>
<organism evidence="3 4">
    <name type="scientific">Fusarium tricinctum</name>
    <dbReference type="NCBI Taxonomy" id="61284"/>
    <lineage>
        <taxon>Eukaryota</taxon>
        <taxon>Fungi</taxon>
        <taxon>Dikarya</taxon>
        <taxon>Ascomycota</taxon>
        <taxon>Pezizomycotina</taxon>
        <taxon>Sordariomycetes</taxon>
        <taxon>Hypocreomycetidae</taxon>
        <taxon>Hypocreales</taxon>
        <taxon>Nectriaceae</taxon>
        <taxon>Fusarium</taxon>
        <taxon>Fusarium tricinctum species complex</taxon>
    </lineage>
</organism>
<comment type="caution">
    <text evidence="3">The sequence shown here is derived from an EMBL/GenBank/DDBJ whole genome shotgun (WGS) entry which is preliminary data.</text>
</comment>
<keyword evidence="3" id="KW-0378">Hydrolase</keyword>
<dbReference type="OrthoDB" id="8954335at2759"/>
<keyword evidence="4" id="KW-1185">Reference proteome</keyword>
<dbReference type="GO" id="GO:0005525">
    <property type="term" value="F:GTP binding"/>
    <property type="evidence" value="ECO:0007669"/>
    <property type="project" value="InterPro"/>
</dbReference>
<protein>
    <submittedName>
        <fullName evidence="3">P-loop containing nucleoside triphosphate hydrolase protein</fullName>
    </submittedName>
</protein>
<dbReference type="InterPro" id="IPR027417">
    <property type="entry name" value="P-loop_NTPase"/>
</dbReference>
<evidence type="ECO:0000313" key="3">
    <source>
        <dbReference type="EMBL" id="KAH7238150.1"/>
    </source>
</evidence>
<name>A0A8K0RNY8_9HYPO</name>
<evidence type="ECO:0000256" key="1">
    <source>
        <dbReference type="SAM" id="Coils"/>
    </source>
</evidence>
<dbReference type="EMBL" id="JAGPXF010000006">
    <property type="protein sequence ID" value="KAH7238150.1"/>
    <property type="molecule type" value="Genomic_DNA"/>
</dbReference>
<dbReference type="InterPro" id="IPR006073">
    <property type="entry name" value="GTP-bd"/>
</dbReference>
<accession>A0A8K0RNY8</accession>
<dbReference type="GO" id="GO:0016787">
    <property type="term" value="F:hydrolase activity"/>
    <property type="evidence" value="ECO:0007669"/>
    <property type="project" value="UniProtKB-KW"/>
</dbReference>
<dbReference type="SUPFAM" id="SSF52540">
    <property type="entry name" value="P-loop containing nucleoside triphosphate hydrolases"/>
    <property type="match status" value="1"/>
</dbReference>
<feature type="coiled-coil region" evidence="1">
    <location>
        <begin position="307"/>
        <end position="367"/>
    </location>
</feature>
<dbReference type="Gene3D" id="3.40.50.300">
    <property type="entry name" value="P-loop containing nucleotide triphosphate hydrolases"/>
    <property type="match status" value="1"/>
</dbReference>
<gene>
    <name evidence="3" type="ORF">BKA59DRAFT_530850</name>
</gene>
<dbReference type="Pfam" id="PF01926">
    <property type="entry name" value="MMR_HSR1"/>
    <property type="match status" value="1"/>
</dbReference>
<reference evidence="3" key="1">
    <citation type="journal article" date="2021" name="Nat. Commun.">
        <title>Genetic determinants of endophytism in the Arabidopsis root mycobiome.</title>
        <authorList>
            <person name="Mesny F."/>
            <person name="Miyauchi S."/>
            <person name="Thiergart T."/>
            <person name="Pickel B."/>
            <person name="Atanasova L."/>
            <person name="Karlsson M."/>
            <person name="Huettel B."/>
            <person name="Barry K.W."/>
            <person name="Haridas S."/>
            <person name="Chen C."/>
            <person name="Bauer D."/>
            <person name="Andreopoulos W."/>
            <person name="Pangilinan J."/>
            <person name="LaButti K."/>
            <person name="Riley R."/>
            <person name="Lipzen A."/>
            <person name="Clum A."/>
            <person name="Drula E."/>
            <person name="Henrissat B."/>
            <person name="Kohler A."/>
            <person name="Grigoriev I.V."/>
            <person name="Martin F.M."/>
            <person name="Hacquard S."/>
        </authorList>
    </citation>
    <scope>NUCLEOTIDE SEQUENCE</scope>
    <source>
        <strain evidence="3">MPI-SDFR-AT-0068</strain>
    </source>
</reference>
<dbReference type="Proteomes" id="UP000813427">
    <property type="component" value="Unassembled WGS sequence"/>
</dbReference>
<evidence type="ECO:0000313" key="4">
    <source>
        <dbReference type="Proteomes" id="UP000813427"/>
    </source>
</evidence>
<sequence length="440" mass="49465">MTGIIDLSLDAEALVDGAESFKTFLGLDQPRPTDRFFLITGMTGVGKSSFVSCCTGHNATVSHGLHSCTNNVDVFECNIEGQRIFLIDTPGFNDTTRSDVETLEILATYLGASYANGVRIHGVLMLHPITNNRMSGSSLRYLAFLKAICGFESYRNLVILTTMWPEEPSPAGKQDLDDRENELLTQQRFFGDLIAEGASLFRHYEHGHRDLHIQRISAQSIMTYILRKTDDHTMDVLQLQRELVDEKKTLAQTTAGVLTADYLRKARQTHETRLSELESERTGALGSGDTIYKQQLMNLEAEVNMDIQRVERDCQALTRTIADLHQAETEALKEEIARINRRFHNEVRAKERVLQEAQTSYLALQQEVALIPREPRNQHTITRRTTKQYQNLSKARKDAEKARRGRKRVQEYTREVMGGVMNGLAAGAIAGAMGAACEVM</sequence>
<feature type="domain" description="G" evidence="2">
    <location>
        <begin position="38"/>
        <end position="94"/>
    </location>
</feature>